<dbReference type="EMBL" id="CP031165">
    <property type="protein sequence ID" value="AXV06444.1"/>
    <property type="molecule type" value="Genomic_DNA"/>
</dbReference>
<proteinExistence type="predicted"/>
<organism evidence="3 4">
    <name type="scientific">Euzebya pacifica</name>
    <dbReference type="NCBI Taxonomy" id="1608957"/>
    <lineage>
        <taxon>Bacteria</taxon>
        <taxon>Bacillati</taxon>
        <taxon>Actinomycetota</taxon>
        <taxon>Nitriliruptoria</taxon>
        <taxon>Euzebyales</taxon>
    </lineage>
</organism>
<dbReference type="InterPro" id="IPR025751">
    <property type="entry name" value="RsbRD_N_dom"/>
</dbReference>
<dbReference type="InterPro" id="IPR042070">
    <property type="entry name" value="PucR_C-HTH_sf"/>
</dbReference>
<reference evidence="3 4" key="1">
    <citation type="submission" date="2018-09" db="EMBL/GenBank/DDBJ databases">
        <title>Complete genome sequence of Euzebya sp. DY32-46 isolated from seawater of Pacific Ocean.</title>
        <authorList>
            <person name="Xu L."/>
            <person name="Wu Y.-H."/>
            <person name="Xu X.-W."/>
        </authorList>
    </citation>
    <scope>NUCLEOTIDE SEQUENCE [LARGE SCALE GENOMIC DNA]</scope>
    <source>
        <strain evidence="3 4">DY32-46</strain>
    </source>
</reference>
<keyword evidence="4" id="KW-1185">Reference proteome</keyword>
<evidence type="ECO:0000259" key="1">
    <source>
        <dbReference type="Pfam" id="PF13556"/>
    </source>
</evidence>
<sequence>MVAEFVSSIAVYRTLPPEQLQGEIHGICVTNLRSLFTCLREGRPPAEDELSAIRASAARRAEERVPLEAVLDAYMTGARIGWGALRDEARPEETDELTGHVGTVLDYLRAVTAAVTSAWVEEQQAIVGEERDARRALTEALLTGDEPSSGLVERAGVRPADRYRAVAFRFDLSADERDMGVSATVAGRRKVRRVVQALEDLVGGPVLTLLDANGGAAALPVADVADLRDVVEGAARAEVWIAHSDLVRLPALPAAWDEAREVRRLITMLGRLPGTYTIDDVILEFTITSDPAAMARLNRLLAPIAERDDLIDTLEAWFDADFDRRMTARDLSVHPNTVDYRLRRISELLGHDVASAFGMQLLGAALLARRLAP</sequence>
<evidence type="ECO:0000259" key="2">
    <source>
        <dbReference type="Pfam" id="PF14361"/>
    </source>
</evidence>
<dbReference type="InterPro" id="IPR025736">
    <property type="entry name" value="PucR_C-HTH_dom"/>
</dbReference>
<dbReference type="Gene3D" id="1.10.10.2840">
    <property type="entry name" value="PucR C-terminal helix-turn-helix domain"/>
    <property type="match status" value="1"/>
</dbReference>
<dbReference type="PANTHER" id="PTHR33744">
    <property type="entry name" value="CARBOHYDRATE DIACID REGULATOR"/>
    <property type="match status" value="1"/>
</dbReference>
<dbReference type="Proteomes" id="UP000264006">
    <property type="component" value="Chromosome"/>
</dbReference>
<dbReference type="Pfam" id="PF14361">
    <property type="entry name" value="RsbRD_N"/>
    <property type="match status" value="1"/>
</dbReference>
<feature type="domain" description="RsbT co-antagonist protein RsbRD N-terminal" evidence="2">
    <location>
        <begin position="1"/>
        <end position="134"/>
    </location>
</feature>
<dbReference type="OrthoDB" id="3190266at2"/>
<dbReference type="KEGG" id="euz:DVS28_a1753"/>
<protein>
    <submittedName>
        <fullName evidence="3">Putative transcriptional regulator</fullName>
    </submittedName>
</protein>
<accession>A0A346XW47</accession>
<evidence type="ECO:0000313" key="3">
    <source>
        <dbReference type="EMBL" id="AXV06444.1"/>
    </source>
</evidence>
<dbReference type="PANTHER" id="PTHR33744:SF7">
    <property type="entry name" value="PUCR FAMILY TRANSCRIPTIONAL REGULATOR"/>
    <property type="match status" value="1"/>
</dbReference>
<feature type="domain" description="PucR C-terminal helix-turn-helix" evidence="1">
    <location>
        <begin position="310"/>
        <end position="368"/>
    </location>
</feature>
<name>A0A346XW47_9ACTN</name>
<dbReference type="AlphaFoldDB" id="A0A346XW47"/>
<dbReference type="InterPro" id="IPR051448">
    <property type="entry name" value="CdaR-like_regulators"/>
</dbReference>
<gene>
    <name evidence="3" type="ORF">DVS28_a1753</name>
</gene>
<evidence type="ECO:0000313" key="4">
    <source>
        <dbReference type="Proteomes" id="UP000264006"/>
    </source>
</evidence>
<dbReference type="Pfam" id="PF13556">
    <property type="entry name" value="HTH_30"/>
    <property type="match status" value="1"/>
</dbReference>